<evidence type="ECO:0008006" key="3">
    <source>
        <dbReference type="Google" id="ProtNLM"/>
    </source>
</evidence>
<name>A0A2M7BYZ1_9BACT</name>
<sequence length="347" mass="40869">MTRKLRKCLFFSLLALFIIVVPLILSYSQGYRFDFENKKIVRTGAFYFKVFPSGAEIYLNGKLEKKTSFLGSALIENLLPKKYEIEIKKEGYHLWKKSLEIKEAKVSEAKNIILWPENPKFELLEKGVKDSSLLLDEEKIISEEEISSILKNPITYQIFPNNIIWLAPDGFIYKSDFAGKLLEVLNLKPISIKKEIEYQIFFEKENLFLKEGLNLLYLNPKTREFEKIFDSLSNLSFSPDYKKAVLTNNWEIWILFLEKIYGQPQKEAGEKLFLTRFSEEINQIFWLNSHYLIFNTGNKLKIVEIDDRDRINIIDLAEFKNPKIYFSKKSLYLLSNENLYSLEKLIP</sequence>
<evidence type="ECO:0000313" key="2">
    <source>
        <dbReference type="Proteomes" id="UP000230324"/>
    </source>
</evidence>
<proteinExistence type="predicted"/>
<accession>A0A2M7BYZ1</accession>
<gene>
    <name evidence="1" type="ORF">COS47_00160</name>
</gene>
<dbReference type="EMBL" id="PEUV01000003">
    <property type="protein sequence ID" value="PIV12886.1"/>
    <property type="molecule type" value="Genomic_DNA"/>
</dbReference>
<protein>
    <recommendedName>
        <fullName evidence="3">PEGA domain-containing protein</fullName>
    </recommendedName>
</protein>
<organism evidence="1 2">
    <name type="scientific">Candidatus Nealsonbacteria bacterium CG03_land_8_20_14_0_80_36_12</name>
    <dbReference type="NCBI Taxonomy" id="1974701"/>
    <lineage>
        <taxon>Bacteria</taxon>
        <taxon>Candidatus Nealsoniibacteriota</taxon>
    </lineage>
</organism>
<evidence type="ECO:0000313" key="1">
    <source>
        <dbReference type="EMBL" id="PIV12886.1"/>
    </source>
</evidence>
<reference evidence="2" key="1">
    <citation type="submission" date="2017-09" db="EMBL/GenBank/DDBJ databases">
        <title>Depth-based differentiation of microbial function through sediment-hosted aquifers and enrichment of novel symbionts in the deep terrestrial subsurface.</title>
        <authorList>
            <person name="Probst A.J."/>
            <person name="Ladd B."/>
            <person name="Jarett J.K."/>
            <person name="Geller-Mcgrath D.E."/>
            <person name="Sieber C.M.K."/>
            <person name="Emerson J.B."/>
            <person name="Anantharaman K."/>
            <person name="Thomas B.C."/>
            <person name="Malmstrom R."/>
            <person name="Stieglmeier M."/>
            <person name="Klingl A."/>
            <person name="Woyke T."/>
            <person name="Ryan C.M."/>
            <person name="Banfield J.F."/>
        </authorList>
    </citation>
    <scope>NUCLEOTIDE SEQUENCE [LARGE SCALE GENOMIC DNA]</scope>
</reference>
<dbReference type="Proteomes" id="UP000230324">
    <property type="component" value="Unassembled WGS sequence"/>
</dbReference>
<dbReference type="AlphaFoldDB" id="A0A2M7BYZ1"/>
<comment type="caution">
    <text evidence="1">The sequence shown here is derived from an EMBL/GenBank/DDBJ whole genome shotgun (WGS) entry which is preliminary data.</text>
</comment>